<evidence type="ECO:0000313" key="1">
    <source>
        <dbReference type="EMBL" id="KAJ1171900.1"/>
    </source>
</evidence>
<dbReference type="PANTHER" id="PTHR33517">
    <property type="entry name" value="PROTEIN FAM170B-RELATED"/>
    <property type="match status" value="1"/>
</dbReference>
<dbReference type="EMBL" id="JANPWB010000007">
    <property type="protein sequence ID" value="KAJ1171900.1"/>
    <property type="molecule type" value="Genomic_DNA"/>
</dbReference>
<organism evidence="1 2">
    <name type="scientific">Pleurodeles waltl</name>
    <name type="common">Iberian ribbed newt</name>
    <dbReference type="NCBI Taxonomy" id="8319"/>
    <lineage>
        <taxon>Eukaryota</taxon>
        <taxon>Metazoa</taxon>
        <taxon>Chordata</taxon>
        <taxon>Craniata</taxon>
        <taxon>Vertebrata</taxon>
        <taxon>Euteleostomi</taxon>
        <taxon>Amphibia</taxon>
        <taxon>Batrachia</taxon>
        <taxon>Caudata</taxon>
        <taxon>Salamandroidea</taxon>
        <taxon>Salamandridae</taxon>
        <taxon>Pleurodelinae</taxon>
        <taxon>Pleurodeles</taxon>
    </lineage>
</organism>
<dbReference type="Proteomes" id="UP001066276">
    <property type="component" value="Chromosome 4_1"/>
</dbReference>
<dbReference type="GO" id="GO:0031965">
    <property type="term" value="C:nuclear membrane"/>
    <property type="evidence" value="ECO:0007669"/>
    <property type="project" value="TreeGrafter"/>
</dbReference>
<dbReference type="GO" id="GO:0009566">
    <property type="term" value="P:fertilization"/>
    <property type="evidence" value="ECO:0007669"/>
    <property type="project" value="TreeGrafter"/>
</dbReference>
<proteinExistence type="predicted"/>
<sequence>MELKDKHQRHFVSSDSSMSSALTMQAFNSQSKACMEDFWGCLEEGRTGLLCRHLIKVYSLCTRSWYAQASYGIRIQRRRAQQAPALFFMQRQQFVRFTHLPWWIAEIMKEESSDSKFLDLARANCTVYRPWFSPYSYFVCLETDSMLESCCLIETPVDEARETAGDVPRHCGANSNCSAPSSPCSTCLLGSKRKSTSTLSPKDTITSQDIIMAARWLPSQQNGHKCMACCRMFPTLHSLQNHIKNGVQDGFSCKAFYRKLKTFWQRDNKQRALEASSSEKEH</sequence>
<gene>
    <name evidence="1" type="ORF">NDU88_003757</name>
</gene>
<accession>A0AAV7T6R2</accession>
<reference evidence="1" key="1">
    <citation type="journal article" date="2022" name="bioRxiv">
        <title>Sequencing and chromosome-scale assembly of the giantPleurodeles waltlgenome.</title>
        <authorList>
            <person name="Brown T."/>
            <person name="Elewa A."/>
            <person name="Iarovenko S."/>
            <person name="Subramanian E."/>
            <person name="Araus A.J."/>
            <person name="Petzold A."/>
            <person name="Susuki M."/>
            <person name="Suzuki K.-i.T."/>
            <person name="Hayashi T."/>
            <person name="Toyoda A."/>
            <person name="Oliveira C."/>
            <person name="Osipova E."/>
            <person name="Leigh N.D."/>
            <person name="Simon A."/>
            <person name="Yun M.H."/>
        </authorList>
    </citation>
    <scope>NUCLEOTIDE SEQUENCE</scope>
    <source>
        <strain evidence="1">20211129_DDA</strain>
        <tissue evidence="1">Liver</tissue>
    </source>
</reference>
<dbReference type="AlphaFoldDB" id="A0AAV7T6R2"/>
<protein>
    <recommendedName>
        <fullName evidence="3">Spermatogenesis associated 46</fullName>
    </recommendedName>
</protein>
<name>A0AAV7T6R2_PLEWA</name>
<dbReference type="InterPro" id="IPR040879">
    <property type="entry name" value="Spt46-like"/>
</dbReference>
<evidence type="ECO:0000313" key="2">
    <source>
        <dbReference type="Proteomes" id="UP001066276"/>
    </source>
</evidence>
<dbReference type="Pfam" id="PF17734">
    <property type="entry name" value="Spt46"/>
    <property type="match status" value="1"/>
</dbReference>
<evidence type="ECO:0008006" key="3">
    <source>
        <dbReference type="Google" id="ProtNLM"/>
    </source>
</evidence>
<comment type="caution">
    <text evidence="1">The sequence shown here is derived from an EMBL/GenBank/DDBJ whole genome shotgun (WGS) entry which is preliminary data.</text>
</comment>
<keyword evidence="2" id="KW-1185">Reference proteome</keyword>
<dbReference type="PANTHER" id="PTHR33517:SF4">
    <property type="entry name" value="SPERMATOGENESIS-ASSOCIATED PROTEIN 46"/>
    <property type="match status" value="1"/>
</dbReference>